<evidence type="ECO:0000313" key="2">
    <source>
        <dbReference type="EMBL" id="CAB4310399.1"/>
    </source>
</evidence>
<proteinExistence type="predicted"/>
<reference evidence="3" key="1">
    <citation type="journal article" date="2020" name="Genome Biol.">
        <title>Gamete binning: chromosome-level and haplotype-resolved genome assembly enabled by high-throughput single-cell sequencing of gamete genomes.</title>
        <authorList>
            <person name="Campoy J.A."/>
            <person name="Sun H."/>
            <person name="Goel M."/>
            <person name="Jiao W.-B."/>
            <person name="Folz-Donahue K."/>
            <person name="Wang N."/>
            <person name="Rubio M."/>
            <person name="Liu C."/>
            <person name="Kukat C."/>
            <person name="Ruiz D."/>
            <person name="Huettel B."/>
            <person name="Schneeberger K."/>
        </authorList>
    </citation>
    <scope>NUCLEOTIDE SEQUENCE [LARGE SCALE GENOMIC DNA]</scope>
    <source>
        <strain evidence="3">cv. Rojo Pasion</strain>
    </source>
</reference>
<dbReference type="EMBL" id="CAEKKB010000005">
    <property type="protein sequence ID" value="CAB4310399.1"/>
    <property type="molecule type" value="Genomic_DNA"/>
</dbReference>
<protein>
    <submittedName>
        <fullName evidence="2">Uncharacterized protein</fullName>
    </submittedName>
</protein>
<feature type="compositionally biased region" description="Polar residues" evidence="1">
    <location>
        <begin position="40"/>
        <end position="70"/>
    </location>
</feature>
<gene>
    <name evidence="2" type="ORF">ORAREDHAP_LOCUS32240</name>
</gene>
<keyword evidence="3" id="KW-1185">Reference proteome</keyword>
<feature type="region of interest" description="Disordered" evidence="1">
    <location>
        <begin position="32"/>
        <end position="80"/>
    </location>
</feature>
<dbReference type="Proteomes" id="UP000507245">
    <property type="component" value="Unassembled WGS sequence"/>
</dbReference>
<sequence length="92" mass="10334">MSDQGMCFEHINLLKFTWRYCRTQGGFCSLTTGRQHDSTSHPSTKHSNGSSKSRYTGSTPSKLSSLQGPSKYNHCGGDHFSEKCFKEYGYPD</sequence>
<name>A0A6J5X9K0_PRUAR</name>
<dbReference type="AlphaFoldDB" id="A0A6J5X9K0"/>
<organism evidence="2 3">
    <name type="scientific">Prunus armeniaca</name>
    <name type="common">Apricot</name>
    <name type="synonym">Armeniaca vulgaris</name>
    <dbReference type="NCBI Taxonomy" id="36596"/>
    <lineage>
        <taxon>Eukaryota</taxon>
        <taxon>Viridiplantae</taxon>
        <taxon>Streptophyta</taxon>
        <taxon>Embryophyta</taxon>
        <taxon>Tracheophyta</taxon>
        <taxon>Spermatophyta</taxon>
        <taxon>Magnoliopsida</taxon>
        <taxon>eudicotyledons</taxon>
        <taxon>Gunneridae</taxon>
        <taxon>Pentapetalae</taxon>
        <taxon>rosids</taxon>
        <taxon>fabids</taxon>
        <taxon>Rosales</taxon>
        <taxon>Rosaceae</taxon>
        <taxon>Amygdaloideae</taxon>
        <taxon>Amygdaleae</taxon>
        <taxon>Prunus</taxon>
    </lineage>
</organism>
<evidence type="ECO:0000313" key="3">
    <source>
        <dbReference type="Proteomes" id="UP000507245"/>
    </source>
</evidence>
<accession>A0A6J5X9K0</accession>
<evidence type="ECO:0000256" key="1">
    <source>
        <dbReference type="SAM" id="MobiDB-lite"/>
    </source>
</evidence>